<dbReference type="GO" id="GO:0016042">
    <property type="term" value="P:lipid catabolic process"/>
    <property type="evidence" value="ECO:0007669"/>
    <property type="project" value="UniProtKB-UniRule"/>
</dbReference>
<dbReference type="Gene3D" id="3.10.20.310">
    <property type="entry name" value="membrane protein fhac"/>
    <property type="match status" value="1"/>
</dbReference>
<dbReference type="InterPro" id="IPR043864">
    <property type="entry name" value="Omp85-like_dom"/>
</dbReference>
<feature type="short sequence motif" description="GXGXXG" evidence="4">
    <location>
        <begin position="30"/>
        <end position="35"/>
    </location>
</feature>
<keyword evidence="8" id="KW-1185">Reference proteome</keyword>
<reference evidence="7 8" key="1">
    <citation type="submission" date="2018-06" db="EMBL/GenBank/DDBJ databases">
        <title>Genomic Encyclopedia of Archaeal and Bacterial Type Strains, Phase II (KMG-II): from individual species to whole genera.</title>
        <authorList>
            <person name="Goeker M."/>
        </authorList>
    </citation>
    <scope>NUCLEOTIDE SEQUENCE [LARGE SCALE GENOMIC DNA]</scope>
    <source>
        <strain evidence="7 8">DSM 23241</strain>
    </source>
</reference>
<keyword evidence="1 4" id="KW-0378">Hydrolase</keyword>
<dbReference type="Gene3D" id="3.40.1090.10">
    <property type="entry name" value="Cytosolic phospholipase A2 catalytic domain"/>
    <property type="match status" value="2"/>
</dbReference>
<evidence type="ECO:0000256" key="1">
    <source>
        <dbReference type="ARBA" id="ARBA00022801"/>
    </source>
</evidence>
<dbReference type="CDD" id="cd07205">
    <property type="entry name" value="Pat_PNPLA6_PNPLA7_NTE1_like"/>
    <property type="match status" value="1"/>
</dbReference>
<feature type="active site" description="Proton acceptor" evidence="4">
    <location>
        <position position="203"/>
    </location>
</feature>
<dbReference type="PANTHER" id="PTHR14226">
    <property type="entry name" value="NEUROPATHY TARGET ESTERASE/SWISS CHEESE D.MELANOGASTER"/>
    <property type="match status" value="1"/>
</dbReference>
<accession>A0A2W7SGG4</accession>
<dbReference type="SUPFAM" id="SSF52151">
    <property type="entry name" value="FabD/lysophospholipase-like"/>
    <property type="match status" value="1"/>
</dbReference>
<feature type="chain" id="PRO_5015919303" evidence="5">
    <location>
        <begin position="20"/>
        <end position="741"/>
    </location>
</feature>
<dbReference type="Pfam" id="PF19143">
    <property type="entry name" value="Omp85_2"/>
    <property type="match status" value="1"/>
</dbReference>
<name>A0A2W7SGG4_9BACT</name>
<feature type="short sequence motif" description="GXSXG" evidence="4">
    <location>
        <begin position="57"/>
        <end position="61"/>
    </location>
</feature>
<proteinExistence type="predicted"/>
<feature type="short sequence motif" description="DGA/G" evidence="4">
    <location>
        <begin position="203"/>
        <end position="205"/>
    </location>
</feature>
<dbReference type="AlphaFoldDB" id="A0A2W7SGG4"/>
<dbReference type="Gene3D" id="2.40.160.50">
    <property type="entry name" value="membrane protein fhac: a member of the omp85/tpsb transporter family"/>
    <property type="match status" value="1"/>
</dbReference>
<feature type="signal peptide" evidence="5">
    <location>
        <begin position="1"/>
        <end position="19"/>
    </location>
</feature>
<organism evidence="7 8">
    <name type="scientific">Hydrotalea sandarakina</name>
    <dbReference type="NCBI Taxonomy" id="1004304"/>
    <lineage>
        <taxon>Bacteria</taxon>
        <taxon>Pseudomonadati</taxon>
        <taxon>Bacteroidota</taxon>
        <taxon>Chitinophagia</taxon>
        <taxon>Chitinophagales</taxon>
        <taxon>Chitinophagaceae</taxon>
        <taxon>Hydrotalea</taxon>
    </lineage>
</organism>
<dbReference type="PANTHER" id="PTHR14226:SF76">
    <property type="entry name" value="NTE FAMILY PROTEIN RSSA"/>
    <property type="match status" value="1"/>
</dbReference>
<keyword evidence="2 4" id="KW-0442">Lipid degradation</keyword>
<gene>
    <name evidence="7" type="ORF">LX80_00493</name>
</gene>
<evidence type="ECO:0000313" key="7">
    <source>
        <dbReference type="EMBL" id="PZX65997.1"/>
    </source>
</evidence>
<sequence length="741" mass="82874">MKVVVTYILLLFYTSNLFAQQPAVGLTLSGGGAKGLAHIGILKAIDSAQLPISYVTGTSMGAVIGSLYAIGYSADTIEKIARQTNWDQLLSNSISLRSFSMQEKDDYGKYAIELPWVNNSFRLPSGVIESEELWLKLNELFFPAYQIKNFKQFPKAFECIATNISTGDGVVLDSGEIVYAVRSSMAIPSVFTAVDYQGKKLVDGGVVRNFPVIDAQKMGANYLIGSNVAGGLLPQEKINNIIQVLLQIAFFRNDEDAIKEKALCNIYIPQHLEEYNMGSFGSANEIIDSGNVRGEMYYPKFKHIADSLRSIFGPLHFEKQALPKISSVKITAFTIHGLHQTDASFFLKRMQFSLNQWYSANDLSEHIRKAFGTRYYNKIVYSLLPITDTTAQIIFDVEENPLTFAKLGINYNQFTGISLITNLTSRNFFTPYSKSQITVNIGENMRLRGEHIQNFGKHKAFSATATAQIESLSINSYNNFSKQGLFKQNYFLGDLNVRYSPTRELSVGTGIRFENLYYKPQIPAAFEARGGISYFNPYLFIKANSLTNSIYPKNGSKTDIELGAVINQTPNVDYYINGTEVQNLDSIGIQYKNYYRAFINAEKYIPITKKKTLFTQFQGGFNWRNAGDVINAFNVGGLTNVYKNQITFAGLAEGTVVTNSIAAMQVGLRYQIFNNGYIIPRANVAFYDFINGNFMPEKAKFLSGYAISFGYNFVLGPLEISVMYSDQSKMLLPYINLGIPF</sequence>
<protein>
    <submittedName>
        <fullName evidence="7">NTE family protein</fullName>
    </submittedName>
</protein>
<dbReference type="InterPro" id="IPR050301">
    <property type="entry name" value="NTE"/>
</dbReference>
<evidence type="ECO:0000256" key="3">
    <source>
        <dbReference type="ARBA" id="ARBA00023098"/>
    </source>
</evidence>
<dbReference type="Proteomes" id="UP000249720">
    <property type="component" value="Unassembled WGS sequence"/>
</dbReference>
<evidence type="ECO:0000313" key="8">
    <source>
        <dbReference type="Proteomes" id="UP000249720"/>
    </source>
</evidence>
<feature type="domain" description="PNPLA" evidence="6">
    <location>
        <begin position="26"/>
        <end position="216"/>
    </location>
</feature>
<dbReference type="RefSeq" id="WP_111293432.1">
    <property type="nucleotide sequence ID" value="NZ_QKZV01000001.1"/>
</dbReference>
<dbReference type="OrthoDB" id="9770965at2"/>
<dbReference type="GO" id="GO:0016787">
    <property type="term" value="F:hydrolase activity"/>
    <property type="evidence" value="ECO:0007669"/>
    <property type="project" value="UniProtKB-UniRule"/>
</dbReference>
<dbReference type="EMBL" id="QKZV01000001">
    <property type="protein sequence ID" value="PZX65997.1"/>
    <property type="molecule type" value="Genomic_DNA"/>
</dbReference>
<evidence type="ECO:0000256" key="4">
    <source>
        <dbReference type="PROSITE-ProRule" id="PRU01161"/>
    </source>
</evidence>
<comment type="caution">
    <text evidence="7">The sequence shown here is derived from an EMBL/GenBank/DDBJ whole genome shotgun (WGS) entry which is preliminary data.</text>
</comment>
<dbReference type="InterPro" id="IPR002641">
    <property type="entry name" value="PNPLA_dom"/>
</dbReference>
<evidence type="ECO:0000256" key="5">
    <source>
        <dbReference type="SAM" id="SignalP"/>
    </source>
</evidence>
<dbReference type="PROSITE" id="PS51635">
    <property type="entry name" value="PNPLA"/>
    <property type="match status" value="1"/>
</dbReference>
<dbReference type="InterPro" id="IPR016035">
    <property type="entry name" value="Acyl_Trfase/lysoPLipase"/>
</dbReference>
<evidence type="ECO:0000259" key="6">
    <source>
        <dbReference type="PROSITE" id="PS51635"/>
    </source>
</evidence>
<dbReference type="Pfam" id="PF01734">
    <property type="entry name" value="Patatin"/>
    <property type="match status" value="1"/>
</dbReference>
<feature type="active site" description="Nucleophile" evidence="4">
    <location>
        <position position="59"/>
    </location>
</feature>
<keyword evidence="5" id="KW-0732">Signal</keyword>
<evidence type="ECO:0000256" key="2">
    <source>
        <dbReference type="ARBA" id="ARBA00022963"/>
    </source>
</evidence>
<keyword evidence="3 4" id="KW-0443">Lipid metabolism</keyword>